<reference evidence="1" key="1">
    <citation type="submission" date="2016-10" db="EMBL/GenBank/DDBJ databases">
        <authorList>
            <person name="Cai Z."/>
        </authorList>
    </citation>
    <scope>NUCLEOTIDE SEQUENCE [LARGE SCALE GENOMIC DNA]</scope>
    <source>
        <strain evidence="1">DSM 22951</strain>
    </source>
</reference>
<evidence type="ECO:0000313" key="2">
    <source>
        <dbReference type="EMBL" id="SSA59155.1"/>
    </source>
</evidence>
<keyword evidence="3" id="KW-1185">Reference proteome</keyword>
<reference evidence="3" key="2">
    <citation type="submission" date="2016-10" db="EMBL/GenBank/DDBJ databases">
        <authorList>
            <person name="Varghese N."/>
            <person name="Submissions S."/>
        </authorList>
    </citation>
    <scope>NUCLEOTIDE SEQUENCE [LARGE SCALE GENOMIC DNA]</scope>
    <source>
        <strain evidence="3">DSM 22951</strain>
    </source>
</reference>
<name>A0A2Y8ZK27_9MICO</name>
<evidence type="ECO:0000313" key="3">
    <source>
        <dbReference type="Proteomes" id="UP000250028"/>
    </source>
</evidence>
<organism evidence="1 3">
    <name type="scientific">Branchiibius hedensis</name>
    <dbReference type="NCBI Taxonomy" id="672460"/>
    <lineage>
        <taxon>Bacteria</taxon>
        <taxon>Bacillati</taxon>
        <taxon>Actinomycetota</taxon>
        <taxon>Actinomycetes</taxon>
        <taxon>Micrococcales</taxon>
        <taxon>Dermacoccaceae</taxon>
        <taxon>Branchiibius</taxon>
    </lineage>
</organism>
<evidence type="ECO:0000313" key="1">
    <source>
        <dbReference type="EMBL" id="SSA32740.1"/>
    </source>
</evidence>
<accession>A0A2Y8ZK27</accession>
<dbReference type="OrthoDB" id="4541095at2"/>
<sequence length="209" mass="22626">MDLTTTIEPKSDQLNADDLMAGPRTVTITEVRKGSNEQPVNVVTAEFGPGRPYKPSKSMRRVMVAAWGVDSAAYLGRRMTIYRDPKIRFGPDEVGGIRISHLSHIDKPLTMALTVSKGKRTPYRVQPLADAPAPDPDRIGQDQMRDLIAAFDAVGITERADRSRYVTDTLGREVAAADMTRAQADTVIAALLALVEPAADAAELPIGGE</sequence>
<proteinExistence type="predicted"/>
<dbReference type="Proteomes" id="UP000250028">
    <property type="component" value="Unassembled WGS sequence"/>
</dbReference>
<dbReference type="EMBL" id="UESZ01000004">
    <property type="protein sequence ID" value="SSA59155.1"/>
    <property type="molecule type" value="Genomic_DNA"/>
</dbReference>
<protein>
    <submittedName>
        <fullName evidence="1">Uncharacterized protein</fullName>
    </submittedName>
</protein>
<dbReference type="RefSeq" id="WP_109683533.1">
    <property type="nucleotide sequence ID" value="NZ_QGDN01000001.1"/>
</dbReference>
<dbReference type="EMBL" id="UESZ01000001">
    <property type="protein sequence ID" value="SSA32740.1"/>
    <property type="molecule type" value="Genomic_DNA"/>
</dbReference>
<gene>
    <name evidence="1" type="ORF">SAMN04489750_0003</name>
    <name evidence="2" type="ORF">SAMN04489750_3975</name>
</gene>
<dbReference type="AlphaFoldDB" id="A0A2Y8ZK27"/>